<keyword evidence="7" id="KW-0812">Transmembrane</keyword>
<dbReference type="PROSITE" id="PS50830">
    <property type="entry name" value="TNASE_3"/>
    <property type="match status" value="1"/>
</dbReference>
<keyword evidence="4 8" id="KW-0732">Signal</keyword>
<keyword evidence="7" id="KW-1133">Transmembrane helix</keyword>
<dbReference type="InterPro" id="IPR035437">
    <property type="entry name" value="SNase_OB-fold_sf"/>
</dbReference>
<keyword evidence="10" id="KW-0378">Hydrolase</keyword>
<proteinExistence type="predicted"/>
<dbReference type="RefSeq" id="WP_046129688.1">
    <property type="nucleotide sequence ID" value="NZ_CP035232.1"/>
</dbReference>
<dbReference type="Gene3D" id="3.60.21.10">
    <property type="match status" value="1"/>
</dbReference>
<accession>A0AAJ3YW41</accession>
<evidence type="ECO:0000313" key="11">
    <source>
        <dbReference type="Proteomes" id="UP000288675"/>
    </source>
</evidence>
<dbReference type="GO" id="GO:0046872">
    <property type="term" value="F:metal ion binding"/>
    <property type="evidence" value="ECO:0007669"/>
    <property type="project" value="InterPro"/>
</dbReference>
<evidence type="ECO:0000256" key="7">
    <source>
        <dbReference type="SAM" id="Phobius"/>
    </source>
</evidence>
<dbReference type="PRINTS" id="PR01607">
    <property type="entry name" value="APYRASEFAMLY"/>
</dbReference>
<evidence type="ECO:0000256" key="5">
    <source>
        <dbReference type="ARBA" id="ARBA00023088"/>
    </source>
</evidence>
<dbReference type="GO" id="GO:0009166">
    <property type="term" value="P:nucleotide catabolic process"/>
    <property type="evidence" value="ECO:0007669"/>
    <property type="project" value="InterPro"/>
</dbReference>
<dbReference type="InterPro" id="IPR008334">
    <property type="entry name" value="5'-Nucleotdase_C"/>
</dbReference>
<dbReference type="InterPro" id="IPR045939">
    <property type="entry name" value="YhcR_N"/>
</dbReference>
<dbReference type="GO" id="GO:0003676">
    <property type="term" value="F:nucleic acid binding"/>
    <property type="evidence" value="ECO:0007669"/>
    <property type="project" value="InterPro"/>
</dbReference>
<dbReference type="Pfam" id="PF19886">
    <property type="entry name" value="DUF6359"/>
    <property type="match status" value="1"/>
</dbReference>
<dbReference type="GO" id="GO:0008768">
    <property type="term" value="F:UDP-sugar diphosphatase activity"/>
    <property type="evidence" value="ECO:0007669"/>
    <property type="project" value="TreeGrafter"/>
</dbReference>
<organism evidence="10 11">
    <name type="scientific">Bacillus glycinifermentans</name>
    <dbReference type="NCBI Taxonomy" id="1664069"/>
    <lineage>
        <taxon>Bacteria</taxon>
        <taxon>Bacillati</taxon>
        <taxon>Bacillota</taxon>
        <taxon>Bacilli</taxon>
        <taxon>Bacillales</taxon>
        <taxon>Bacillaceae</taxon>
        <taxon>Bacillus</taxon>
    </lineage>
</organism>
<evidence type="ECO:0000256" key="3">
    <source>
        <dbReference type="ARBA" id="ARBA00022525"/>
    </source>
</evidence>
<dbReference type="InterPro" id="IPR029052">
    <property type="entry name" value="Metallo-depent_PP-like"/>
</dbReference>
<evidence type="ECO:0000256" key="6">
    <source>
        <dbReference type="SAM" id="MobiDB-lite"/>
    </source>
</evidence>
<dbReference type="EMBL" id="CP035232">
    <property type="protein sequence ID" value="QAT64390.1"/>
    <property type="molecule type" value="Genomic_DNA"/>
</dbReference>
<dbReference type="GO" id="GO:0004519">
    <property type="term" value="F:endonuclease activity"/>
    <property type="evidence" value="ECO:0007669"/>
    <property type="project" value="UniProtKB-KW"/>
</dbReference>
<name>A0AAJ3YW41_9BACI</name>
<dbReference type="Proteomes" id="UP000288675">
    <property type="component" value="Chromosome"/>
</dbReference>
<evidence type="ECO:0000256" key="4">
    <source>
        <dbReference type="ARBA" id="ARBA00022729"/>
    </source>
</evidence>
<feature type="compositionally biased region" description="Gly residues" evidence="6">
    <location>
        <begin position="1071"/>
        <end position="1083"/>
    </location>
</feature>
<dbReference type="Gene3D" id="2.40.50.90">
    <property type="match status" value="1"/>
</dbReference>
<dbReference type="InterPro" id="IPR006146">
    <property type="entry name" value="5'-Nucleotdase_CS"/>
</dbReference>
<keyword evidence="5" id="KW-0572">Peptidoglycan-anchor</keyword>
<dbReference type="GO" id="GO:0008253">
    <property type="term" value="F:5'-nucleotidase activity"/>
    <property type="evidence" value="ECO:0007669"/>
    <property type="project" value="TreeGrafter"/>
</dbReference>
<dbReference type="KEGG" id="bgy:BGLY_1002"/>
<dbReference type="InterPro" id="IPR036907">
    <property type="entry name" value="5'-Nucleotdase_C_sf"/>
</dbReference>
<keyword evidence="7" id="KW-0472">Membrane</keyword>
<dbReference type="InterPro" id="IPR006179">
    <property type="entry name" value="5_nucleotidase/apyrase"/>
</dbReference>
<dbReference type="InterPro" id="IPR004843">
    <property type="entry name" value="Calcineurin-like_PHP"/>
</dbReference>
<dbReference type="Pfam" id="PF02872">
    <property type="entry name" value="5_nucleotid_C"/>
    <property type="match status" value="1"/>
</dbReference>
<keyword evidence="10" id="KW-0540">Nuclease</keyword>
<dbReference type="Pfam" id="PF00565">
    <property type="entry name" value="SNase"/>
    <property type="match status" value="1"/>
</dbReference>
<evidence type="ECO:0000259" key="9">
    <source>
        <dbReference type="PROSITE" id="PS50830"/>
    </source>
</evidence>
<feature type="region of interest" description="Disordered" evidence="6">
    <location>
        <begin position="1067"/>
        <end position="1158"/>
    </location>
</feature>
<feature type="signal peptide" evidence="8">
    <location>
        <begin position="1"/>
        <end position="25"/>
    </location>
</feature>
<keyword evidence="10" id="KW-0255">Endonuclease</keyword>
<dbReference type="PANTHER" id="PTHR11575">
    <property type="entry name" value="5'-NUCLEOTIDASE-RELATED"/>
    <property type="match status" value="1"/>
</dbReference>
<feature type="compositionally biased region" description="Polar residues" evidence="6">
    <location>
        <begin position="1130"/>
        <end position="1139"/>
    </location>
</feature>
<dbReference type="Gene3D" id="3.90.780.10">
    <property type="entry name" value="5'-Nucleotidase, C-terminal domain"/>
    <property type="match status" value="1"/>
</dbReference>
<dbReference type="FunFam" id="3.60.21.10:FF:000052">
    <property type="entry name" value="Endonuclease YhcR"/>
    <property type="match status" value="1"/>
</dbReference>
<feature type="transmembrane region" description="Helical" evidence="7">
    <location>
        <begin position="1168"/>
        <end position="1188"/>
    </location>
</feature>
<evidence type="ECO:0000256" key="1">
    <source>
        <dbReference type="ARBA" id="ARBA00004168"/>
    </source>
</evidence>
<dbReference type="PROSITE" id="PS01123">
    <property type="entry name" value="TNASE_1"/>
    <property type="match status" value="1"/>
</dbReference>
<comment type="subcellular location">
    <subcellularLocation>
        <location evidence="1">Secreted</location>
        <location evidence="1">Cell wall</location>
        <topology evidence="1">Peptidoglycan-anchor</topology>
    </subcellularLocation>
</comment>
<dbReference type="CDD" id="cd04486">
    <property type="entry name" value="YhcR_OBF_like"/>
    <property type="match status" value="1"/>
</dbReference>
<feature type="chain" id="PRO_5042493637" evidence="8">
    <location>
        <begin position="26"/>
        <end position="1196"/>
    </location>
</feature>
<dbReference type="CDD" id="cd00175">
    <property type="entry name" value="SNc"/>
    <property type="match status" value="1"/>
</dbReference>
<dbReference type="GeneID" id="82852109"/>
<dbReference type="SUPFAM" id="SSF55816">
    <property type="entry name" value="5'-nucleotidase (syn. UDP-sugar hydrolase), C-terminal domain"/>
    <property type="match status" value="1"/>
</dbReference>
<dbReference type="SUPFAM" id="SSF50199">
    <property type="entry name" value="Staphylococcal nuclease"/>
    <property type="match status" value="1"/>
</dbReference>
<dbReference type="InterPro" id="IPR002071">
    <property type="entry name" value="Thermonucl_AS"/>
</dbReference>
<dbReference type="AlphaFoldDB" id="A0AAJ3YW41"/>
<keyword evidence="2" id="KW-0134">Cell wall</keyword>
<dbReference type="SUPFAM" id="SSF56300">
    <property type="entry name" value="Metallo-dependent phosphatases"/>
    <property type="match status" value="1"/>
</dbReference>
<feature type="domain" description="TNase-like" evidence="9">
    <location>
        <begin position="359"/>
        <end position="500"/>
    </location>
</feature>
<dbReference type="GO" id="GO:0030288">
    <property type="term" value="C:outer membrane-bounded periplasmic space"/>
    <property type="evidence" value="ECO:0007669"/>
    <property type="project" value="TreeGrafter"/>
</dbReference>
<dbReference type="Pfam" id="PF00149">
    <property type="entry name" value="Metallophos"/>
    <property type="match status" value="1"/>
</dbReference>
<reference evidence="10 11" key="1">
    <citation type="submission" date="2019-01" db="EMBL/GenBank/DDBJ databases">
        <title>Genome sequence of Bacillus glycinifermentans SRCM103574.</title>
        <authorList>
            <person name="Kong H.-J."/>
            <person name="Jeong S.-Y."/>
            <person name="Jeong D.-Y."/>
        </authorList>
    </citation>
    <scope>NUCLEOTIDE SEQUENCE [LARGE SCALE GENOMIC DNA]</scope>
    <source>
        <strain evidence="10 11">SRCM103574</strain>
    </source>
</reference>
<dbReference type="GO" id="GO:0000166">
    <property type="term" value="F:nucleotide binding"/>
    <property type="evidence" value="ECO:0007669"/>
    <property type="project" value="InterPro"/>
</dbReference>
<dbReference type="InterPro" id="IPR016071">
    <property type="entry name" value="Staphylococal_nuclease_OB-fold"/>
</dbReference>
<dbReference type="PROSITE" id="PS00786">
    <property type="entry name" value="5_NUCLEOTIDASE_2"/>
    <property type="match status" value="1"/>
</dbReference>
<evidence type="ECO:0000256" key="2">
    <source>
        <dbReference type="ARBA" id="ARBA00022512"/>
    </source>
</evidence>
<keyword evidence="3" id="KW-0964">Secreted</keyword>
<evidence type="ECO:0000256" key="8">
    <source>
        <dbReference type="SAM" id="SignalP"/>
    </source>
</evidence>
<protein>
    <submittedName>
        <fullName evidence="10">Endonuclease</fullName>
    </submittedName>
</protein>
<dbReference type="PANTHER" id="PTHR11575:SF24">
    <property type="entry name" value="5'-NUCLEOTIDASE"/>
    <property type="match status" value="1"/>
</dbReference>
<sequence length="1196" mass="130160">MVKMLKKRFAPLAVIAMFMASSFLAPYTQVSRGEEQPITVKEAIRNNSGSANVEGYVVGHTVSKGNYRFTGPFANDYNMAIADQKDETSPENILPVQIPAAFRSQFGLKTNPHLIGKKLIVKGERSSYFHSPGLKSVQSIKLTEGSGEPSRPDVTSIAKARKRMNETVTIKGTVTANQSAIGGGKLSTYMQDDTGGINIFSPSQADFPELKEGMNVSVTGKVASYKGLTEIIPAPGGIDVTGEGATLPNPYLLTIEELKHAEIGEQYEGRLVKIKGFIETMPDSPAGGGCNITMIDASYNPLTLRVMEDTNAVHLIEQGKWFEVTGILSRYDTLQLLPRKREDIKKLDGIDNPPPVSEGEYEGVVDRVVDGDTIHLKEPVLGTTKVRLMNMDTPETYHTPKNELDENQLKHGNRAKQYLQSMLSSGDKVTVKVGKEAKDSYGRLLAQVMTEDGVNTNLELVKKGLAVTYFIWPVSSWTDYRLFQQAVKKAKDERLGMWDPDDPLLELPFEFRAREQGKGLTRYVGDSEDKTYVAPDKWREVPVERRIFFASSEEAERAGYTKKENSGNISLRLLSMNDLHGKIDQQYKLDLNGDGQTDGTFGRMDYAAALIKERKAERKNTLLVHAGDMIGGSSPVSSLLQDEPTVELMEEIGFDVGTVGNHEFDEGTDELLRILRGGEHPEGKGTKGYDGQNFPLVCANCKLKNSGAAFLPPYEIFDVEGVPVAFIGVVTRSAADMVMPDGIKDIEFTDETKAVNQAVSELKKKGVRSIAVLAHMTASQHGTGVTGESAELAKKADPEVDVIFAGHNHEEVNGEAGGALIVQASEYGKAIGVVDLEIDRDTKDIVRKKAEVEYVNQEAISPDPAAAGILKKYEQMVGPIIGEKIGEAAHDMAGGYSNDGDTPLGNLIADGMKHAMSSDFALMNGGGIRQDLKKGTITWGDAFNIQPFGNVLVQLEIKGRDLYDIIDAQISPVYGPDYSISGFTYTWDPKTNKTAEILLEDGSPIDKDRTYTVTVNHFMASASGSKYQPISRLGKNPVTGPEDIEATVQFIKSFKEPISYTSEGRIKKLGADGGAGEKPGNGGSEPPDDDPNGSLPGEDEKPDDAAGFLPGPTNGANRFLPGRGGDILSGRQTPSQGSHTAKHSDGIFPGKRSDDEQNRHFLPDTAAYLYRPLFLGILLLFSGIMVYMRKKGSSNL</sequence>
<dbReference type="SMART" id="SM00318">
    <property type="entry name" value="SNc"/>
    <property type="match status" value="1"/>
</dbReference>
<gene>
    <name evidence="10" type="ORF">EQZ20_05370</name>
</gene>
<evidence type="ECO:0000313" key="10">
    <source>
        <dbReference type="EMBL" id="QAT64390.1"/>
    </source>
</evidence>